<sequence>MEKSGIYLLILLFEAIPILEAASCKNSQYCPQHWQVLRRDDQSAYTCDPMRGQTKCPKPYQCIHSKCGIAFCCSHPGMLETWRREKELEEEILENEEDAEL</sequence>
<dbReference type="Proteomes" id="UP001177023">
    <property type="component" value="Unassembled WGS sequence"/>
</dbReference>
<keyword evidence="3" id="KW-1185">Reference proteome</keyword>
<feature type="non-terminal residue" evidence="2">
    <location>
        <position position="1"/>
    </location>
</feature>
<feature type="signal peptide" evidence="1">
    <location>
        <begin position="1"/>
        <end position="21"/>
    </location>
</feature>
<gene>
    <name evidence="2" type="ORF">MSPICULIGERA_LOCUS18126</name>
</gene>
<protein>
    <recommendedName>
        <fullName evidence="4">Secreted protein</fullName>
    </recommendedName>
</protein>
<accession>A0AA36D518</accession>
<organism evidence="2 3">
    <name type="scientific">Mesorhabditis spiculigera</name>
    <dbReference type="NCBI Taxonomy" id="96644"/>
    <lineage>
        <taxon>Eukaryota</taxon>
        <taxon>Metazoa</taxon>
        <taxon>Ecdysozoa</taxon>
        <taxon>Nematoda</taxon>
        <taxon>Chromadorea</taxon>
        <taxon>Rhabditida</taxon>
        <taxon>Rhabditina</taxon>
        <taxon>Rhabditomorpha</taxon>
        <taxon>Rhabditoidea</taxon>
        <taxon>Rhabditidae</taxon>
        <taxon>Mesorhabditinae</taxon>
        <taxon>Mesorhabditis</taxon>
    </lineage>
</organism>
<comment type="caution">
    <text evidence="2">The sequence shown here is derived from an EMBL/GenBank/DDBJ whole genome shotgun (WGS) entry which is preliminary data.</text>
</comment>
<dbReference type="EMBL" id="CATQJA010002657">
    <property type="protein sequence ID" value="CAJ0579923.1"/>
    <property type="molecule type" value="Genomic_DNA"/>
</dbReference>
<evidence type="ECO:0000313" key="2">
    <source>
        <dbReference type="EMBL" id="CAJ0579923.1"/>
    </source>
</evidence>
<evidence type="ECO:0008006" key="4">
    <source>
        <dbReference type="Google" id="ProtNLM"/>
    </source>
</evidence>
<proteinExistence type="predicted"/>
<feature type="chain" id="PRO_5041279679" description="Secreted protein" evidence="1">
    <location>
        <begin position="22"/>
        <end position="101"/>
    </location>
</feature>
<keyword evidence="1" id="KW-0732">Signal</keyword>
<reference evidence="2" key="1">
    <citation type="submission" date="2023-06" db="EMBL/GenBank/DDBJ databases">
        <authorList>
            <person name="Delattre M."/>
        </authorList>
    </citation>
    <scope>NUCLEOTIDE SEQUENCE</scope>
    <source>
        <strain evidence="2">AF72</strain>
    </source>
</reference>
<evidence type="ECO:0000313" key="3">
    <source>
        <dbReference type="Proteomes" id="UP001177023"/>
    </source>
</evidence>
<dbReference type="AlphaFoldDB" id="A0AA36D518"/>
<name>A0AA36D518_9BILA</name>
<evidence type="ECO:0000256" key="1">
    <source>
        <dbReference type="SAM" id="SignalP"/>
    </source>
</evidence>